<dbReference type="AlphaFoldDB" id="A0A319CZB4"/>
<evidence type="ECO:0000313" key="2">
    <source>
        <dbReference type="EMBL" id="PYH87707.1"/>
    </source>
</evidence>
<keyword evidence="3" id="KW-1185">Reference proteome</keyword>
<proteinExistence type="predicted"/>
<evidence type="ECO:0008006" key="4">
    <source>
        <dbReference type="Google" id="ProtNLM"/>
    </source>
</evidence>
<organism evidence="2 3">
    <name type="scientific">Aspergillus ellipticus CBS 707.79</name>
    <dbReference type="NCBI Taxonomy" id="1448320"/>
    <lineage>
        <taxon>Eukaryota</taxon>
        <taxon>Fungi</taxon>
        <taxon>Dikarya</taxon>
        <taxon>Ascomycota</taxon>
        <taxon>Pezizomycotina</taxon>
        <taxon>Eurotiomycetes</taxon>
        <taxon>Eurotiomycetidae</taxon>
        <taxon>Eurotiales</taxon>
        <taxon>Aspergillaceae</taxon>
        <taxon>Aspergillus</taxon>
        <taxon>Aspergillus subgen. Circumdati</taxon>
    </lineage>
</organism>
<dbReference type="InterPro" id="IPR017441">
    <property type="entry name" value="Protein_kinase_ATP_BS"/>
</dbReference>
<protein>
    <recommendedName>
        <fullName evidence="4">Protein kinase domain-containing protein</fullName>
    </recommendedName>
</protein>
<dbReference type="InterPro" id="IPR011009">
    <property type="entry name" value="Kinase-like_dom_sf"/>
</dbReference>
<feature type="binding site" evidence="1">
    <location>
        <position position="111"/>
    </location>
    <ligand>
        <name>ATP</name>
        <dbReference type="ChEBI" id="CHEBI:30616"/>
    </ligand>
</feature>
<evidence type="ECO:0000256" key="1">
    <source>
        <dbReference type="PROSITE-ProRule" id="PRU10141"/>
    </source>
</evidence>
<dbReference type="EMBL" id="KZ826185">
    <property type="protein sequence ID" value="PYH87707.1"/>
    <property type="molecule type" value="Genomic_DNA"/>
</dbReference>
<dbReference type="OrthoDB" id="4267316at2759"/>
<dbReference type="VEuPathDB" id="FungiDB:BO71DRAFT_470648"/>
<dbReference type="Proteomes" id="UP000247810">
    <property type="component" value="Unassembled WGS sequence"/>
</dbReference>
<dbReference type="SUPFAM" id="SSF56112">
    <property type="entry name" value="Protein kinase-like (PK-like)"/>
    <property type="match status" value="1"/>
</dbReference>
<gene>
    <name evidence="2" type="ORF">BO71DRAFT_470648</name>
</gene>
<sequence length="304" mass="35162">MDIPSTQLSKPSVPYIKGSNFTVRSHIPPPPTVVTKGCCRNFNTDREERRRLSPVERCLQNPPLLGAEGHRSLNLEIIESLKVGDGHNAQVFIVHVPKPEITASPTHIVAKLYDPFYFDDDEGYLNPFLCVDKHYTHEVHAYEVLSDLQGTLIPRFHGSYSLEIPVEESAKRSVRMILMEYIPGLSMQQTTPQTFTQQTRQQLMKSIIDFESDVYKRDILLTDLCPRNVMLVDQSGEQKLIRYNSGTSNVDMFLGQYISPLLRWKEYRMREFRGWVDCEWDSWVKEVYGHEDAGITAEMRERFC</sequence>
<reference evidence="2 3" key="1">
    <citation type="submission" date="2018-02" db="EMBL/GenBank/DDBJ databases">
        <title>The genomes of Aspergillus section Nigri reveals drivers in fungal speciation.</title>
        <authorList>
            <consortium name="DOE Joint Genome Institute"/>
            <person name="Vesth T.C."/>
            <person name="Nybo J."/>
            <person name="Theobald S."/>
            <person name="Brandl J."/>
            <person name="Frisvad J.C."/>
            <person name="Nielsen K.F."/>
            <person name="Lyhne E.K."/>
            <person name="Kogle M.E."/>
            <person name="Kuo A."/>
            <person name="Riley R."/>
            <person name="Clum A."/>
            <person name="Nolan M."/>
            <person name="Lipzen A."/>
            <person name="Salamov A."/>
            <person name="Henrissat B."/>
            <person name="Wiebenga A."/>
            <person name="De vries R.P."/>
            <person name="Grigoriev I.V."/>
            <person name="Mortensen U.H."/>
            <person name="Andersen M.R."/>
            <person name="Baker S.E."/>
        </authorList>
    </citation>
    <scope>NUCLEOTIDE SEQUENCE [LARGE SCALE GENOMIC DNA]</scope>
    <source>
        <strain evidence="2 3">CBS 707.79</strain>
    </source>
</reference>
<accession>A0A319CZB4</accession>
<evidence type="ECO:0000313" key="3">
    <source>
        <dbReference type="Proteomes" id="UP000247810"/>
    </source>
</evidence>
<dbReference type="GO" id="GO:0005524">
    <property type="term" value="F:ATP binding"/>
    <property type="evidence" value="ECO:0007669"/>
    <property type="project" value="UniProtKB-UniRule"/>
</dbReference>
<name>A0A319CZB4_9EURO</name>
<dbReference type="Gene3D" id="1.10.510.10">
    <property type="entry name" value="Transferase(Phosphotransferase) domain 1"/>
    <property type="match status" value="1"/>
</dbReference>
<keyword evidence="1" id="KW-0067">ATP-binding</keyword>
<dbReference type="PROSITE" id="PS00107">
    <property type="entry name" value="PROTEIN_KINASE_ATP"/>
    <property type="match status" value="1"/>
</dbReference>
<keyword evidence="1" id="KW-0547">Nucleotide-binding</keyword>